<evidence type="ECO:0000313" key="3">
    <source>
        <dbReference type="EMBL" id="KAB8360550.1"/>
    </source>
</evidence>
<protein>
    <recommendedName>
        <fullName evidence="2">Ada DNA repair metal-binding domain-containing protein</fullName>
    </recommendedName>
</protein>
<comment type="caution">
    <text evidence="3">The sequence shown here is derived from an EMBL/GenBank/DDBJ whole genome shotgun (WGS) entry which is preliminary data.</text>
</comment>
<evidence type="ECO:0000259" key="2">
    <source>
        <dbReference type="Pfam" id="PF02805"/>
    </source>
</evidence>
<dbReference type="InterPro" id="IPR004026">
    <property type="entry name" value="Ada_DNA_repair_Zn-bd"/>
</dbReference>
<dbReference type="GO" id="GO:0006355">
    <property type="term" value="P:regulation of DNA-templated transcription"/>
    <property type="evidence" value="ECO:0007669"/>
    <property type="project" value="InterPro"/>
</dbReference>
<sequence>MTSSFGSPESRWAAVQSRDPSATSAFVYAVRTTRIFCRPTCPARLARRANVSFFDTPDGAAQAGFRPCKRCKPCLSDPTPTLGKAKAAVERAQTIMISTRGSMTWAEVCKDVKVSPRYLHNVFSATVGITPGIYARLLRDDETMVQQHDKRQPDPGLDDRITYAAKNGDEADFMCYTQQLNASTDSSDCCERDAHTVNTAFDTISMGLGDYEQDFDRGNFYDIEHWATLDMADCLPDLEQGWQLYPAQQCYLS</sequence>
<keyword evidence="4" id="KW-1185">Reference proteome</keyword>
<dbReference type="OrthoDB" id="1734508at2759"/>
<reference evidence="3 4" key="1">
    <citation type="submission" date="2019-06" db="EMBL/GenBank/DDBJ databases">
        <title>A chromosomal-level reference genome of Carpinus fangiana (Coryloideae, Betulaceae).</title>
        <authorList>
            <person name="Yang X."/>
            <person name="Wang Z."/>
            <person name="Zhang L."/>
            <person name="Hao G."/>
            <person name="Liu J."/>
            <person name="Yang Y."/>
        </authorList>
    </citation>
    <scope>NUCLEOTIDE SEQUENCE [LARGE SCALE GENOMIC DNA]</scope>
    <source>
        <strain evidence="3">Cfa_2016G</strain>
        <tissue evidence="3">Leaf</tissue>
    </source>
</reference>
<dbReference type="InterPro" id="IPR035451">
    <property type="entry name" value="Ada-like_dom_sf"/>
</dbReference>
<dbReference type="SUPFAM" id="SSF57884">
    <property type="entry name" value="Ada DNA repair protein, N-terminal domain (N-Ada 10)"/>
    <property type="match status" value="1"/>
</dbReference>
<feature type="domain" description="Ada DNA repair metal-binding" evidence="2">
    <location>
        <begin position="10"/>
        <end position="73"/>
    </location>
</feature>
<dbReference type="AlphaFoldDB" id="A0A5N6KY09"/>
<dbReference type="GO" id="GO:0003677">
    <property type="term" value="F:DNA binding"/>
    <property type="evidence" value="ECO:0007669"/>
    <property type="project" value="InterPro"/>
</dbReference>
<dbReference type="GO" id="GO:0008270">
    <property type="term" value="F:zinc ion binding"/>
    <property type="evidence" value="ECO:0007669"/>
    <property type="project" value="InterPro"/>
</dbReference>
<dbReference type="Gene3D" id="1.10.10.60">
    <property type="entry name" value="Homeodomain-like"/>
    <property type="match status" value="1"/>
</dbReference>
<proteinExistence type="predicted"/>
<accession>A0A5N6KY09</accession>
<keyword evidence="1" id="KW-0010">Activator</keyword>
<dbReference type="Gene3D" id="3.40.10.10">
    <property type="entry name" value="DNA Methylphosphotriester Repair Domain"/>
    <property type="match status" value="1"/>
</dbReference>
<dbReference type="EMBL" id="VIBQ01000017">
    <property type="protein sequence ID" value="KAB8360550.1"/>
    <property type="molecule type" value="Genomic_DNA"/>
</dbReference>
<dbReference type="Proteomes" id="UP000327013">
    <property type="component" value="Unassembled WGS sequence"/>
</dbReference>
<dbReference type="GO" id="GO:0006281">
    <property type="term" value="P:DNA repair"/>
    <property type="evidence" value="ECO:0007669"/>
    <property type="project" value="InterPro"/>
</dbReference>
<name>A0A5N6KY09_9ROSI</name>
<dbReference type="Pfam" id="PF02805">
    <property type="entry name" value="Ada_Zn_binding"/>
    <property type="match status" value="1"/>
</dbReference>
<gene>
    <name evidence="3" type="ORF">FH972_024290</name>
</gene>
<evidence type="ECO:0000313" key="4">
    <source>
        <dbReference type="Proteomes" id="UP000327013"/>
    </source>
</evidence>
<evidence type="ECO:0000256" key="1">
    <source>
        <dbReference type="ARBA" id="ARBA00023159"/>
    </source>
</evidence>
<organism evidence="3 4">
    <name type="scientific">Carpinus fangiana</name>
    <dbReference type="NCBI Taxonomy" id="176857"/>
    <lineage>
        <taxon>Eukaryota</taxon>
        <taxon>Viridiplantae</taxon>
        <taxon>Streptophyta</taxon>
        <taxon>Embryophyta</taxon>
        <taxon>Tracheophyta</taxon>
        <taxon>Spermatophyta</taxon>
        <taxon>Magnoliopsida</taxon>
        <taxon>eudicotyledons</taxon>
        <taxon>Gunneridae</taxon>
        <taxon>Pentapetalae</taxon>
        <taxon>rosids</taxon>
        <taxon>fabids</taxon>
        <taxon>Fagales</taxon>
        <taxon>Betulaceae</taxon>
        <taxon>Carpinus</taxon>
    </lineage>
</organism>
<dbReference type="GO" id="GO:0008168">
    <property type="term" value="F:methyltransferase activity"/>
    <property type="evidence" value="ECO:0007669"/>
    <property type="project" value="InterPro"/>
</dbReference>